<sequence length="676" mass="73656">MGNTHGLRPWAAALVLGVGSVLTAVAAAPAPTAKATSPIPLQDFIRPANFSQVRISPDGKYLSAIVPNPQNPHENVLAILDGQTAKPLHVIPSGRNALLADYFWASDDRLIAAGAFRQNGLDTPRGTGELYGINADGKRQEQLFGYRAGSDTVGSHMRHATQRYASATVIGDALAVDNRILIATNAFTDDRNGSATNIETLNIMTGQTRTIGAAPARNADLIVDHAGQVRAAWTNDGFTEMRVWTRPSNDAPWTLRNDSATSGVTITPIGFNRDNSRLYVRVSQGDGPDAIELMNPADGSRTMVYQGKFADPMDLLPTADHLDYYAIITADGKPGLHYIDPGSQEAQLTQALDSNFPGQLAFFSSFTRDGQHAIVHVISDRSGSDYYLFDLATHQAKFLMSAQPWLDPKVTRPMEPIALTARDGLPLHGFLTLPAGKAPFPMVVVIHGGPHGVADQWGYDPEVQMLANHGYAVLQVNYRGSGGYGAKFIERGYRQWGLSMQDDVTDATLWAVKQGYADPKRLCLYGGSYGGYAALEGVVREPDLYECAIGYAGVYDLRVQLDASDTRQINAGVDYLHRALGTDRADLLRRSPLGGVARIKAHLMLAHGGEDKRVPFLNFREFTRALDAQRVPYESLVEPKEGHGFFLPEHRLEFYGKMLDFLDRNIGAQRQAVATP</sequence>
<feature type="chain" id="PRO_5020675925" description="Peptidase S9 prolyl oligopeptidase catalytic domain-containing protein" evidence="2">
    <location>
        <begin position="27"/>
        <end position="676"/>
    </location>
</feature>
<dbReference type="InterPro" id="IPR001375">
    <property type="entry name" value="Peptidase_S9_cat"/>
</dbReference>
<dbReference type="SUPFAM" id="SSF53474">
    <property type="entry name" value="alpha/beta-Hydrolases"/>
    <property type="match status" value="1"/>
</dbReference>
<keyword evidence="1" id="KW-0378">Hydrolase</keyword>
<name>A0A4S3KJX6_9GAMM</name>
<dbReference type="Proteomes" id="UP000306317">
    <property type="component" value="Unassembled WGS sequence"/>
</dbReference>
<evidence type="ECO:0000313" key="4">
    <source>
        <dbReference type="EMBL" id="THD08678.1"/>
    </source>
</evidence>
<dbReference type="GO" id="GO:0006508">
    <property type="term" value="P:proteolysis"/>
    <property type="evidence" value="ECO:0007669"/>
    <property type="project" value="InterPro"/>
</dbReference>
<accession>A0A4S3KJX6</accession>
<proteinExistence type="predicted"/>
<dbReference type="Pfam" id="PF00326">
    <property type="entry name" value="Peptidase_S9"/>
    <property type="match status" value="1"/>
</dbReference>
<dbReference type="RefSeq" id="WP_168709579.1">
    <property type="nucleotide sequence ID" value="NZ_MWIO01000014.1"/>
</dbReference>
<feature type="signal peptide" evidence="2">
    <location>
        <begin position="1"/>
        <end position="26"/>
    </location>
</feature>
<keyword evidence="5" id="KW-1185">Reference proteome</keyword>
<dbReference type="Gene3D" id="3.40.50.1820">
    <property type="entry name" value="alpha/beta hydrolase"/>
    <property type="match status" value="1"/>
</dbReference>
<dbReference type="AlphaFoldDB" id="A0A4S3KJX6"/>
<gene>
    <name evidence="4" type="ORF">B1991_04975</name>
</gene>
<dbReference type="PANTHER" id="PTHR42776:SF27">
    <property type="entry name" value="DIPEPTIDYL PEPTIDASE FAMILY MEMBER 6"/>
    <property type="match status" value="1"/>
</dbReference>
<evidence type="ECO:0000256" key="2">
    <source>
        <dbReference type="SAM" id="SignalP"/>
    </source>
</evidence>
<dbReference type="PANTHER" id="PTHR42776">
    <property type="entry name" value="SERINE PEPTIDASE S9 FAMILY MEMBER"/>
    <property type="match status" value="1"/>
</dbReference>
<evidence type="ECO:0000259" key="3">
    <source>
        <dbReference type="Pfam" id="PF00326"/>
    </source>
</evidence>
<keyword evidence="2" id="KW-0732">Signal</keyword>
<reference evidence="4 5" key="1">
    <citation type="submission" date="2017-02" db="EMBL/GenBank/DDBJ databases">
        <title>Whole genome sequencing of Rhodanobacter lindaniclasticus DSM 17932.</title>
        <authorList>
            <person name="Kumar S."/>
            <person name="Patil P."/>
            <person name="Patil P.B."/>
        </authorList>
    </citation>
    <scope>NUCLEOTIDE SEQUENCE [LARGE SCALE GENOMIC DNA]</scope>
    <source>
        <strain evidence="4 5">DSM 17932</strain>
    </source>
</reference>
<evidence type="ECO:0000313" key="5">
    <source>
        <dbReference type="Proteomes" id="UP000306317"/>
    </source>
</evidence>
<dbReference type="GO" id="GO:0004252">
    <property type="term" value="F:serine-type endopeptidase activity"/>
    <property type="evidence" value="ECO:0007669"/>
    <property type="project" value="TreeGrafter"/>
</dbReference>
<dbReference type="InterPro" id="IPR029058">
    <property type="entry name" value="AB_hydrolase_fold"/>
</dbReference>
<feature type="domain" description="Peptidase S9 prolyl oligopeptidase catalytic" evidence="3">
    <location>
        <begin position="457"/>
        <end position="668"/>
    </location>
</feature>
<dbReference type="SUPFAM" id="SSF82171">
    <property type="entry name" value="DPP6 N-terminal domain-like"/>
    <property type="match status" value="1"/>
</dbReference>
<dbReference type="EMBL" id="MWIO01000014">
    <property type="protein sequence ID" value="THD08678.1"/>
    <property type="molecule type" value="Genomic_DNA"/>
</dbReference>
<evidence type="ECO:0000256" key="1">
    <source>
        <dbReference type="ARBA" id="ARBA00022801"/>
    </source>
</evidence>
<comment type="caution">
    <text evidence="4">The sequence shown here is derived from an EMBL/GenBank/DDBJ whole genome shotgun (WGS) entry which is preliminary data.</text>
</comment>
<protein>
    <recommendedName>
        <fullName evidence="3">Peptidase S9 prolyl oligopeptidase catalytic domain-containing protein</fullName>
    </recommendedName>
</protein>
<organism evidence="4 5">
    <name type="scientific">Rhodanobacter lindaniclasticus</name>
    <dbReference type="NCBI Taxonomy" id="75310"/>
    <lineage>
        <taxon>Bacteria</taxon>
        <taxon>Pseudomonadati</taxon>
        <taxon>Pseudomonadota</taxon>
        <taxon>Gammaproteobacteria</taxon>
        <taxon>Lysobacterales</taxon>
        <taxon>Rhodanobacteraceae</taxon>
        <taxon>Rhodanobacter</taxon>
    </lineage>
</organism>